<protein>
    <recommendedName>
        <fullName evidence="3">SalK</fullName>
    </recommendedName>
</protein>
<evidence type="ECO:0008006" key="3">
    <source>
        <dbReference type="Google" id="ProtNLM"/>
    </source>
</evidence>
<dbReference type="EMBL" id="MIGA01000001">
    <property type="protein sequence ID" value="OSY48251.1"/>
    <property type="molecule type" value="Genomic_DNA"/>
</dbReference>
<name>A0ABX3Y532_STRPT</name>
<keyword evidence="2" id="KW-1185">Reference proteome</keyword>
<dbReference type="InterPro" id="IPR054058">
    <property type="entry name" value="HTH_67"/>
</dbReference>
<sequence>MSAQALFALRALRSASGGGSVRCMELQARSLWLLTEPLHAVCYFDERCRDLGKDLGLKGFWMGYFAARTAPLGAVEPAAATALLGGFAPGMVARALPAAWSIVSPAHVLDERGSRAAQALRAIDPELDHAAAELLPPLQAVVDDAPATARPLFAANRALCDHADPVERLWQLATTVREFRGDAHHAVLADEGLDGCEALVLAAASGRVPKDTMREDRGWTEEEWAAATDRLRSRDLVDAHGDATDHGRRERERIEEATDRLAGRLLRALPEAETEGLLHGLEPVVRRILAADVLPFPNPIGLPHLDEPVRSYTDAQGVSAPSRLARDA</sequence>
<reference evidence="1 2" key="1">
    <citation type="submission" date="2016-09" db="EMBL/GenBank/DDBJ databases">
        <title>Streptomyces platensis DSM40041, a candidate organism with high potential of specific P450 cytochromes.</title>
        <authorList>
            <person name="Grumaz C."/>
            <person name="Vainshtein Y."/>
            <person name="Kirstahler P."/>
            <person name="Sohn K."/>
        </authorList>
    </citation>
    <scope>NUCLEOTIDE SEQUENCE [LARGE SCALE GENOMIC DNA]</scope>
    <source>
        <strain evidence="1 2">DSM 40041</strain>
    </source>
</reference>
<evidence type="ECO:0000313" key="1">
    <source>
        <dbReference type="EMBL" id="OSY48251.1"/>
    </source>
</evidence>
<dbReference type="NCBIfam" id="NF047719">
    <property type="entry name" value="SCO6745_fam_HTH"/>
    <property type="match status" value="1"/>
</dbReference>
<proteinExistence type="predicted"/>
<evidence type="ECO:0000313" key="2">
    <source>
        <dbReference type="Proteomes" id="UP000194225"/>
    </source>
</evidence>
<comment type="caution">
    <text evidence="1">The sequence shown here is derived from an EMBL/GenBank/DDBJ whole genome shotgun (WGS) entry which is preliminary data.</text>
</comment>
<organism evidence="1 2">
    <name type="scientific">Streptomyces platensis</name>
    <dbReference type="NCBI Taxonomy" id="58346"/>
    <lineage>
        <taxon>Bacteria</taxon>
        <taxon>Bacillati</taxon>
        <taxon>Actinomycetota</taxon>
        <taxon>Actinomycetes</taxon>
        <taxon>Kitasatosporales</taxon>
        <taxon>Streptomycetaceae</taxon>
        <taxon>Streptomyces</taxon>
    </lineage>
</organism>
<gene>
    <name evidence="1" type="ORF">BG653_00128</name>
</gene>
<accession>A0ABX3Y532</accession>
<dbReference type="Pfam" id="PF21863">
    <property type="entry name" value="HTH_67"/>
    <property type="match status" value="1"/>
</dbReference>
<dbReference type="Proteomes" id="UP000194225">
    <property type="component" value="Unassembled WGS sequence"/>
</dbReference>